<dbReference type="STRING" id="330214.NIDE3652"/>
<feature type="transmembrane region" description="Helical" evidence="1">
    <location>
        <begin position="69"/>
        <end position="89"/>
    </location>
</feature>
<feature type="transmembrane region" description="Helical" evidence="1">
    <location>
        <begin position="125"/>
        <end position="145"/>
    </location>
</feature>
<feature type="transmembrane region" description="Helical" evidence="1">
    <location>
        <begin position="12"/>
        <end position="35"/>
    </location>
</feature>
<dbReference type="eggNOG" id="COG3305">
    <property type="taxonomic scope" value="Bacteria"/>
</dbReference>
<protein>
    <recommendedName>
        <fullName evidence="4">DUF2127 domain-containing protein</fullName>
    </recommendedName>
</protein>
<reference evidence="2 3" key="1">
    <citation type="journal article" date="2010" name="Proc. Natl. Acad. Sci. U.S.A.">
        <title>A Nitrospira metagenome illuminates the physiology and evolution of globally important nitrite-oxidizing bacteria.</title>
        <authorList>
            <person name="Lucker S."/>
            <person name="Wagner M."/>
            <person name="Maixner F."/>
            <person name="Pelletier E."/>
            <person name="Koch H."/>
            <person name="Vacherie B."/>
            <person name="Rattei T."/>
            <person name="Sinninghe Damste J."/>
            <person name="Spieck E."/>
            <person name="Le Paslier D."/>
            <person name="Daims H."/>
        </authorList>
    </citation>
    <scope>NUCLEOTIDE SEQUENCE [LARGE SCALE GENOMIC DNA]</scope>
</reference>
<dbReference type="AlphaFoldDB" id="D8P7I4"/>
<evidence type="ECO:0000313" key="2">
    <source>
        <dbReference type="EMBL" id="CBK43330.1"/>
    </source>
</evidence>
<proteinExistence type="predicted"/>
<organism evidence="2 3">
    <name type="scientific">Nitrospira defluvii</name>
    <dbReference type="NCBI Taxonomy" id="330214"/>
    <lineage>
        <taxon>Bacteria</taxon>
        <taxon>Pseudomonadati</taxon>
        <taxon>Nitrospirota</taxon>
        <taxon>Nitrospiria</taxon>
        <taxon>Nitrospirales</taxon>
        <taxon>Nitrospiraceae</taxon>
        <taxon>Nitrospira</taxon>
    </lineage>
</organism>
<sequence length="153" mass="16824">MTPPSPRGGLALIALFKLVKGMVLLLVGAALLRLVDPEIATFLAPAVELLHLHGHSRLVHSLLLKVSALSSHSVFLMAYASLLYSVFLLIEGCGLWLEASWAGYMAVISTSVFLPVEFYEVLRQISLMHVTIFLLNVAILGYLLAQLERRSLR</sequence>
<dbReference type="Proteomes" id="UP000001660">
    <property type="component" value="Chromosome"/>
</dbReference>
<keyword evidence="1" id="KW-0472">Membrane</keyword>
<evidence type="ECO:0000256" key="1">
    <source>
        <dbReference type="SAM" id="Phobius"/>
    </source>
</evidence>
<evidence type="ECO:0000313" key="3">
    <source>
        <dbReference type="Proteomes" id="UP000001660"/>
    </source>
</evidence>
<dbReference type="HOGENOM" id="CLU_113251_0_0_0"/>
<keyword evidence="1" id="KW-1133">Transmembrane helix</keyword>
<dbReference type="InterPro" id="IPR021125">
    <property type="entry name" value="DUF2127"/>
</dbReference>
<keyword evidence="3" id="KW-1185">Reference proteome</keyword>
<dbReference type="Pfam" id="PF09900">
    <property type="entry name" value="DUF2127"/>
    <property type="match status" value="1"/>
</dbReference>
<accession>D8P7I4</accession>
<gene>
    <name evidence="2" type="ORF">NIDE3652</name>
</gene>
<dbReference type="EMBL" id="FP929003">
    <property type="protein sequence ID" value="CBK43330.1"/>
    <property type="molecule type" value="Genomic_DNA"/>
</dbReference>
<name>D8P7I4_9BACT</name>
<keyword evidence="1" id="KW-0812">Transmembrane</keyword>
<evidence type="ECO:0008006" key="4">
    <source>
        <dbReference type="Google" id="ProtNLM"/>
    </source>
</evidence>
<dbReference type="KEGG" id="nde:NIDE3652"/>